<proteinExistence type="predicted"/>
<protein>
    <submittedName>
        <fullName evidence="5">DNA-binding transcriptional regulator, LacI/PurR family</fullName>
    </submittedName>
</protein>
<dbReference type="GO" id="GO:0000976">
    <property type="term" value="F:transcription cis-regulatory region binding"/>
    <property type="evidence" value="ECO:0007669"/>
    <property type="project" value="TreeGrafter"/>
</dbReference>
<dbReference type="Pfam" id="PF00356">
    <property type="entry name" value="LacI"/>
    <property type="match status" value="1"/>
</dbReference>
<dbReference type="GO" id="GO:0003700">
    <property type="term" value="F:DNA-binding transcription factor activity"/>
    <property type="evidence" value="ECO:0007669"/>
    <property type="project" value="TreeGrafter"/>
</dbReference>
<reference evidence="6" key="1">
    <citation type="submission" date="2016-10" db="EMBL/GenBank/DDBJ databases">
        <authorList>
            <person name="Varghese N."/>
            <person name="Submissions S."/>
        </authorList>
    </citation>
    <scope>NUCLEOTIDE SEQUENCE [LARGE SCALE GENOMIC DNA]</scope>
    <source>
        <strain evidence="6">DSM 45413</strain>
    </source>
</reference>
<evidence type="ECO:0000256" key="2">
    <source>
        <dbReference type="ARBA" id="ARBA00023125"/>
    </source>
</evidence>
<dbReference type="PANTHER" id="PTHR30146">
    <property type="entry name" value="LACI-RELATED TRANSCRIPTIONAL REPRESSOR"/>
    <property type="match status" value="1"/>
</dbReference>
<evidence type="ECO:0000256" key="3">
    <source>
        <dbReference type="ARBA" id="ARBA00023163"/>
    </source>
</evidence>
<dbReference type="Gene3D" id="1.10.260.40">
    <property type="entry name" value="lambda repressor-like DNA-binding domains"/>
    <property type="match status" value="1"/>
</dbReference>
<evidence type="ECO:0000313" key="5">
    <source>
        <dbReference type="EMBL" id="SEO49294.1"/>
    </source>
</evidence>
<accession>A0A1H8Q5V1</accession>
<evidence type="ECO:0000256" key="1">
    <source>
        <dbReference type="ARBA" id="ARBA00023015"/>
    </source>
</evidence>
<name>A0A1H8Q5V1_9ACTN</name>
<organism evidence="5 6">
    <name type="scientific">Trujillonella endophytica</name>
    <dbReference type="NCBI Taxonomy" id="673521"/>
    <lineage>
        <taxon>Bacteria</taxon>
        <taxon>Bacillati</taxon>
        <taxon>Actinomycetota</taxon>
        <taxon>Actinomycetes</taxon>
        <taxon>Geodermatophilales</taxon>
        <taxon>Geodermatophilaceae</taxon>
        <taxon>Trujillonella</taxon>
    </lineage>
</organism>
<keyword evidence="3" id="KW-0804">Transcription</keyword>
<dbReference type="Gene3D" id="3.40.50.2300">
    <property type="match status" value="2"/>
</dbReference>
<dbReference type="Proteomes" id="UP000198960">
    <property type="component" value="Unassembled WGS sequence"/>
</dbReference>
<keyword evidence="2 5" id="KW-0238">DNA-binding</keyword>
<feature type="domain" description="HTH lacI-type" evidence="4">
    <location>
        <begin position="9"/>
        <end position="65"/>
    </location>
</feature>
<evidence type="ECO:0000259" key="4">
    <source>
        <dbReference type="PROSITE" id="PS50932"/>
    </source>
</evidence>
<dbReference type="Pfam" id="PF13377">
    <property type="entry name" value="Peripla_BP_3"/>
    <property type="match status" value="1"/>
</dbReference>
<dbReference type="STRING" id="673521.SAMN05660991_00574"/>
<keyword evidence="1" id="KW-0805">Transcription regulation</keyword>
<dbReference type="PROSITE" id="PS00356">
    <property type="entry name" value="HTH_LACI_1"/>
    <property type="match status" value="1"/>
</dbReference>
<dbReference type="PANTHER" id="PTHR30146:SF153">
    <property type="entry name" value="LACTOSE OPERON REPRESSOR"/>
    <property type="match status" value="1"/>
</dbReference>
<dbReference type="InterPro" id="IPR000843">
    <property type="entry name" value="HTH_LacI"/>
</dbReference>
<dbReference type="InterPro" id="IPR010982">
    <property type="entry name" value="Lambda_DNA-bd_dom_sf"/>
</dbReference>
<dbReference type="EMBL" id="FOEE01000001">
    <property type="protein sequence ID" value="SEO49294.1"/>
    <property type="molecule type" value="Genomic_DNA"/>
</dbReference>
<keyword evidence="6" id="KW-1185">Reference proteome</keyword>
<dbReference type="CDD" id="cd01392">
    <property type="entry name" value="HTH_LacI"/>
    <property type="match status" value="1"/>
</dbReference>
<dbReference type="InterPro" id="IPR046335">
    <property type="entry name" value="LacI/GalR-like_sensor"/>
</dbReference>
<dbReference type="PROSITE" id="PS50932">
    <property type="entry name" value="HTH_LACI_2"/>
    <property type="match status" value="1"/>
</dbReference>
<dbReference type="AlphaFoldDB" id="A0A1H8Q5V1"/>
<gene>
    <name evidence="5" type="ORF">SAMN05660991_00574</name>
</gene>
<sequence length="338" mass="35120">MAARRGDRPTLTDVARLSGVSIASVSYVLNDRPDKSLSTATRERVLAAAAELGYVPNAAAASLRRGHNRIVVVVTDATLAGETGAQLVSALTAGVAELGHPALTHENRSEERLCEVVASVQPFALLLASFVSSATRERLSALGVRHVVGLGPRPEGADDGDRFWEMVIGEAQVRHLAGLGHTRLAFLLPGPHSSRLLTARARLSGAQAACAQLGLAPPVAVPVPLVRETVATELAGLRQAGVTAVCAHDNRTAVAVLAAMSDLGWTAPGDMALVGVGDTWHARLTTPLLSTVRMRGMDLTARAAEWLAAAIAGGGPTDVSEALRAALPPVEAVRRETT</sequence>
<dbReference type="InterPro" id="IPR028082">
    <property type="entry name" value="Peripla_BP_I"/>
</dbReference>
<dbReference type="SUPFAM" id="SSF47413">
    <property type="entry name" value="lambda repressor-like DNA-binding domains"/>
    <property type="match status" value="1"/>
</dbReference>
<dbReference type="RefSeq" id="WP_170860929.1">
    <property type="nucleotide sequence ID" value="NZ_FOEE01000001.1"/>
</dbReference>
<dbReference type="SMART" id="SM00354">
    <property type="entry name" value="HTH_LACI"/>
    <property type="match status" value="1"/>
</dbReference>
<dbReference type="SUPFAM" id="SSF53822">
    <property type="entry name" value="Periplasmic binding protein-like I"/>
    <property type="match status" value="1"/>
</dbReference>
<evidence type="ECO:0000313" key="6">
    <source>
        <dbReference type="Proteomes" id="UP000198960"/>
    </source>
</evidence>